<name>A0ABW2EPR7_9BACI</name>
<proteinExistence type="predicted"/>
<evidence type="ECO:0000313" key="1">
    <source>
        <dbReference type="EMBL" id="MFC7062926.1"/>
    </source>
</evidence>
<dbReference type="EMBL" id="JBHSZV010000034">
    <property type="protein sequence ID" value="MFC7062926.1"/>
    <property type="molecule type" value="Genomic_DNA"/>
</dbReference>
<protein>
    <recommendedName>
        <fullName evidence="3">Glyoxalase</fullName>
    </recommendedName>
</protein>
<organism evidence="1 2">
    <name type="scientific">Halobacillus seohaensis</name>
    <dbReference type="NCBI Taxonomy" id="447421"/>
    <lineage>
        <taxon>Bacteria</taxon>
        <taxon>Bacillati</taxon>
        <taxon>Bacillota</taxon>
        <taxon>Bacilli</taxon>
        <taxon>Bacillales</taxon>
        <taxon>Bacillaceae</taxon>
        <taxon>Halobacillus</taxon>
    </lineage>
</organism>
<evidence type="ECO:0000313" key="2">
    <source>
        <dbReference type="Proteomes" id="UP001596410"/>
    </source>
</evidence>
<keyword evidence="2" id="KW-1185">Reference proteome</keyword>
<sequence length="56" mass="6371">MTSVNLKFLDVQDVCKLRGFYRDGLRFSTSKSGDNPENFFYNVGSKIALYTLDDLA</sequence>
<evidence type="ECO:0008006" key="3">
    <source>
        <dbReference type="Google" id="ProtNLM"/>
    </source>
</evidence>
<comment type="caution">
    <text evidence="1">The sequence shown here is derived from an EMBL/GenBank/DDBJ whole genome shotgun (WGS) entry which is preliminary data.</text>
</comment>
<reference evidence="2" key="1">
    <citation type="journal article" date="2019" name="Int. J. Syst. Evol. Microbiol.">
        <title>The Global Catalogue of Microorganisms (GCM) 10K type strain sequencing project: providing services to taxonomists for standard genome sequencing and annotation.</title>
        <authorList>
            <consortium name="The Broad Institute Genomics Platform"/>
            <consortium name="The Broad Institute Genome Sequencing Center for Infectious Disease"/>
            <person name="Wu L."/>
            <person name="Ma J."/>
        </authorList>
    </citation>
    <scope>NUCLEOTIDE SEQUENCE [LARGE SCALE GENOMIC DNA]</scope>
    <source>
        <strain evidence="2">CGMCC 4.1621</strain>
    </source>
</reference>
<accession>A0ABW2EPR7</accession>
<dbReference type="Proteomes" id="UP001596410">
    <property type="component" value="Unassembled WGS sequence"/>
</dbReference>
<dbReference type="RefSeq" id="WP_204709133.1">
    <property type="nucleotide sequence ID" value="NZ_JBHSZV010000034.1"/>
</dbReference>
<gene>
    <name evidence="1" type="ORF">ACFQIC_13865</name>
</gene>